<feature type="compositionally biased region" description="Basic and acidic residues" evidence="1">
    <location>
        <begin position="28"/>
        <end position="38"/>
    </location>
</feature>
<gene>
    <name evidence="2" type="ORF">P154DRAFT_256799</name>
</gene>
<sequence length="232" mass="26565">MFTTEQPHSPSHSLFRRPSLLWRRFSKRERPGQNRREAQQSGPNQQHQSKLLPQDLPRRRLTKRATEPPPMPPNKLIITHIHMQAFETASKRSEPEILSPTRVTASDMRTTPFPHSPRVYTVGWNVFLSPEQVFSLVMGFAPRQMEDKWFIYSEGPDTSGKLKVHFHRSWTGLKIAELFVLIDLKGEGAGKIVGVKWNGTEQTNGMDEEEAKYMISTTCAWVLGAEIETGMI</sequence>
<protein>
    <submittedName>
        <fullName evidence="2">Uncharacterized protein</fullName>
    </submittedName>
</protein>
<dbReference type="OrthoDB" id="4521980at2759"/>
<evidence type="ECO:0000313" key="3">
    <source>
        <dbReference type="Proteomes" id="UP000799779"/>
    </source>
</evidence>
<keyword evidence="3" id="KW-1185">Reference proteome</keyword>
<evidence type="ECO:0000256" key="1">
    <source>
        <dbReference type="SAM" id="MobiDB-lite"/>
    </source>
</evidence>
<feature type="compositionally biased region" description="Polar residues" evidence="1">
    <location>
        <begin position="1"/>
        <end position="12"/>
    </location>
</feature>
<evidence type="ECO:0000313" key="2">
    <source>
        <dbReference type="EMBL" id="KAF2006314.1"/>
    </source>
</evidence>
<dbReference type="EMBL" id="ML977560">
    <property type="protein sequence ID" value="KAF2006314.1"/>
    <property type="molecule type" value="Genomic_DNA"/>
</dbReference>
<accession>A0A6A5WZ94</accession>
<proteinExistence type="predicted"/>
<feature type="compositionally biased region" description="Polar residues" evidence="1">
    <location>
        <begin position="39"/>
        <end position="51"/>
    </location>
</feature>
<dbReference type="Proteomes" id="UP000799779">
    <property type="component" value="Unassembled WGS sequence"/>
</dbReference>
<feature type="region of interest" description="Disordered" evidence="1">
    <location>
        <begin position="1"/>
        <end position="75"/>
    </location>
</feature>
<organism evidence="2 3">
    <name type="scientific">Amniculicola lignicola CBS 123094</name>
    <dbReference type="NCBI Taxonomy" id="1392246"/>
    <lineage>
        <taxon>Eukaryota</taxon>
        <taxon>Fungi</taxon>
        <taxon>Dikarya</taxon>
        <taxon>Ascomycota</taxon>
        <taxon>Pezizomycotina</taxon>
        <taxon>Dothideomycetes</taxon>
        <taxon>Pleosporomycetidae</taxon>
        <taxon>Pleosporales</taxon>
        <taxon>Amniculicolaceae</taxon>
        <taxon>Amniculicola</taxon>
    </lineage>
</organism>
<name>A0A6A5WZ94_9PLEO</name>
<reference evidence="2" key="1">
    <citation type="journal article" date="2020" name="Stud. Mycol.">
        <title>101 Dothideomycetes genomes: a test case for predicting lifestyles and emergence of pathogens.</title>
        <authorList>
            <person name="Haridas S."/>
            <person name="Albert R."/>
            <person name="Binder M."/>
            <person name="Bloem J."/>
            <person name="Labutti K."/>
            <person name="Salamov A."/>
            <person name="Andreopoulos B."/>
            <person name="Baker S."/>
            <person name="Barry K."/>
            <person name="Bills G."/>
            <person name="Bluhm B."/>
            <person name="Cannon C."/>
            <person name="Castanera R."/>
            <person name="Culley D."/>
            <person name="Daum C."/>
            <person name="Ezra D."/>
            <person name="Gonzalez J."/>
            <person name="Henrissat B."/>
            <person name="Kuo A."/>
            <person name="Liang C."/>
            <person name="Lipzen A."/>
            <person name="Lutzoni F."/>
            <person name="Magnuson J."/>
            <person name="Mondo S."/>
            <person name="Nolan M."/>
            <person name="Ohm R."/>
            <person name="Pangilinan J."/>
            <person name="Park H.-J."/>
            <person name="Ramirez L."/>
            <person name="Alfaro M."/>
            <person name="Sun H."/>
            <person name="Tritt A."/>
            <person name="Yoshinaga Y."/>
            <person name="Zwiers L.-H."/>
            <person name="Turgeon B."/>
            <person name="Goodwin S."/>
            <person name="Spatafora J."/>
            <person name="Crous P."/>
            <person name="Grigoriev I."/>
        </authorList>
    </citation>
    <scope>NUCLEOTIDE SEQUENCE</scope>
    <source>
        <strain evidence="2">CBS 123094</strain>
    </source>
</reference>
<dbReference type="AlphaFoldDB" id="A0A6A5WZ94"/>